<dbReference type="AlphaFoldDB" id="A0A401GV96"/>
<comment type="caution">
    <text evidence="1">The sequence shown here is derived from an EMBL/GenBank/DDBJ whole genome shotgun (WGS) entry which is preliminary data.</text>
</comment>
<evidence type="ECO:0000313" key="1">
    <source>
        <dbReference type="EMBL" id="GBE86109.1"/>
    </source>
</evidence>
<proteinExistence type="predicted"/>
<name>A0A401GV96_9APHY</name>
<evidence type="ECO:0000313" key="2">
    <source>
        <dbReference type="Proteomes" id="UP000287166"/>
    </source>
</evidence>
<sequence length="346" mass="39909">MVVDVQHKLSQKSIEGHRNFFIWAPTPRLIGGLHVDDRHPITVAGLYRWLTLLLKKTHPFNLHPVRISPTDAIFRYLPQRTGDAYPRDSQACLKPGDISVFLPGERQFRFQYDVRFGGKQITYAREEVLKPEEAKRNRMAESFIEEVQSRDGRRCVLTGASSADAPLTVCWIVLPSSIMLDDYYEGPEMQPILADITPYYATSNAWTLRTDLAEMFINNEWGIDVGDNSRVVFFGLYDNYSHLLPQMSANLHLSGPICERLTEHFSRCLSCNILGGDIYDKYDGFDVKGYLEDLGYTDRDDLDPNDPEWQTELGKEVWELKFRLKCEEREDRFAQYETDGQDSDSQ</sequence>
<dbReference type="Proteomes" id="UP000287166">
    <property type="component" value="Unassembled WGS sequence"/>
</dbReference>
<keyword evidence="2" id="KW-1185">Reference proteome</keyword>
<dbReference type="GeneID" id="38783026"/>
<dbReference type="EMBL" id="BFAD01000008">
    <property type="protein sequence ID" value="GBE86109.1"/>
    <property type="molecule type" value="Genomic_DNA"/>
</dbReference>
<accession>A0A401GV96</accession>
<gene>
    <name evidence="1" type="ORF">SCP_0806330</name>
</gene>
<dbReference type="RefSeq" id="XP_027617022.1">
    <property type="nucleotide sequence ID" value="XM_027761221.1"/>
</dbReference>
<dbReference type="InParanoid" id="A0A401GV96"/>
<protein>
    <submittedName>
        <fullName evidence="1">Uncharacterized protein</fullName>
    </submittedName>
</protein>
<dbReference type="OrthoDB" id="2788070at2759"/>
<organism evidence="1 2">
    <name type="scientific">Sparassis crispa</name>
    <dbReference type="NCBI Taxonomy" id="139825"/>
    <lineage>
        <taxon>Eukaryota</taxon>
        <taxon>Fungi</taxon>
        <taxon>Dikarya</taxon>
        <taxon>Basidiomycota</taxon>
        <taxon>Agaricomycotina</taxon>
        <taxon>Agaricomycetes</taxon>
        <taxon>Polyporales</taxon>
        <taxon>Sparassidaceae</taxon>
        <taxon>Sparassis</taxon>
    </lineage>
</organism>
<reference evidence="1 2" key="1">
    <citation type="journal article" date="2018" name="Sci. Rep.">
        <title>Genome sequence of the cauliflower mushroom Sparassis crispa (Hanabiratake) and its association with beneficial usage.</title>
        <authorList>
            <person name="Kiyama R."/>
            <person name="Furutani Y."/>
            <person name="Kawaguchi K."/>
            <person name="Nakanishi T."/>
        </authorList>
    </citation>
    <scope>NUCLEOTIDE SEQUENCE [LARGE SCALE GENOMIC DNA]</scope>
</reference>